<sequence length="487" mass="54811">MKRLCSLALSGLLMATTWAQSPHPIQADLELGAMGASTRQTPFWLRTNQYGIVPLQGPFGTLRGSLKRDYRSDPDSAKKHRLDWGAGGYAVVNAGKTSQFLLPEGYAKVRFGKFELWGGRRREVYGIGDTTLTSGFVAWSANALPIPKIQIHTPDFVPIGFLKNSVAFRLGYAHGWFNAPYIKGAYLHQKYLYGRFGKPHWKVKLYAGMNHQVQWGGHADYLVGSIYAVDGKLPSSFQDYLSLILGRYPKDLVNRQHTAFDGENRIGNHIGSIDFGFEWTTSRLNALLYYQHFYEDVSGIVFLNFPDGLWGLRLRNKTSVSASRFRWNAAVVEWLPMTSQSGSVFDQTAQYQGADNYFNHGQYREGWSYYGRTIGTPFIAPRTDFTAKVNSYTGGGFFPNNRVNVWYLGLEGGVYRVQLTARASFSRNYGTYNQPYPTRFEQFSALLTAQYALPRLSHTALSASFALDRGGLYPTQTGAYVSVKKSW</sequence>
<dbReference type="RefSeq" id="WP_124904306.1">
    <property type="nucleotide sequence ID" value="NZ_RQJP01000001.1"/>
</dbReference>
<protein>
    <recommendedName>
        <fullName evidence="4">Capsule assembly Wzi family protein</fullName>
    </recommendedName>
</protein>
<proteinExistence type="predicted"/>
<dbReference type="OrthoDB" id="596512at2"/>
<organism evidence="2 3">
    <name type="scientific">Larkinella knui</name>
    <dbReference type="NCBI Taxonomy" id="2025310"/>
    <lineage>
        <taxon>Bacteria</taxon>
        <taxon>Pseudomonadati</taxon>
        <taxon>Bacteroidota</taxon>
        <taxon>Cytophagia</taxon>
        <taxon>Cytophagales</taxon>
        <taxon>Spirosomataceae</taxon>
        <taxon>Larkinella</taxon>
    </lineage>
</organism>
<dbReference type="Pfam" id="PF14052">
    <property type="entry name" value="Caps_assemb_Wzi"/>
    <property type="match status" value="1"/>
</dbReference>
<dbReference type="Proteomes" id="UP000274271">
    <property type="component" value="Unassembled WGS sequence"/>
</dbReference>
<dbReference type="AlphaFoldDB" id="A0A3P1CWK2"/>
<evidence type="ECO:0000313" key="3">
    <source>
        <dbReference type="Proteomes" id="UP000274271"/>
    </source>
</evidence>
<reference evidence="2 3" key="1">
    <citation type="submission" date="2018-11" db="EMBL/GenBank/DDBJ databases">
        <authorList>
            <person name="Zhou Z."/>
            <person name="Wang G."/>
        </authorList>
    </citation>
    <scope>NUCLEOTIDE SEQUENCE [LARGE SCALE GENOMIC DNA]</scope>
    <source>
        <strain evidence="2 3">KCTC42998</strain>
    </source>
</reference>
<feature type="chain" id="PRO_5017932092" description="Capsule assembly Wzi family protein" evidence="1">
    <location>
        <begin position="20"/>
        <end position="487"/>
    </location>
</feature>
<gene>
    <name evidence="2" type="ORF">EHT87_04595</name>
</gene>
<comment type="caution">
    <text evidence="2">The sequence shown here is derived from an EMBL/GenBank/DDBJ whole genome shotgun (WGS) entry which is preliminary data.</text>
</comment>
<dbReference type="InterPro" id="IPR026950">
    <property type="entry name" value="Caps_assemb_Wzi"/>
</dbReference>
<keyword evidence="3" id="KW-1185">Reference proteome</keyword>
<accession>A0A3P1CWK2</accession>
<dbReference type="EMBL" id="RQJP01000001">
    <property type="protein sequence ID" value="RRB17568.1"/>
    <property type="molecule type" value="Genomic_DNA"/>
</dbReference>
<feature type="signal peptide" evidence="1">
    <location>
        <begin position="1"/>
        <end position="19"/>
    </location>
</feature>
<keyword evidence="1" id="KW-0732">Signal</keyword>
<name>A0A3P1CWK2_9BACT</name>
<dbReference type="Gene3D" id="2.40.160.130">
    <property type="entry name" value="Capsule assembly protein Wzi"/>
    <property type="match status" value="1"/>
</dbReference>
<dbReference type="InterPro" id="IPR038636">
    <property type="entry name" value="Wzi_sf"/>
</dbReference>
<evidence type="ECO:0008006" key="4">
    <source>
        <dbReference type="Google" id="ProtNLM"/>
    </source>
</evidence>
<evidence type="ECO:0000256" key="1">
    <source>
        <dbReference type="SAM" id="SignalP"/>
    </source>
</evidence>
<evidence type="ECO:0000313" key="2">
    <source>
        <dbReference type="EMBL" id="RRB17568.1"/>
    </source>
</evidence>